<evidence type="ECO:0000313" key="3">
    <source>
        <dbReference type="Proteomes" id="UP000008974"/>
    </source>
</evidence>
<dbReference type="VEuPathDB" id="GiardiaDB:GLP15_3069"/>
<dbReference type="OrthoDB" id="10252857at2759"/>
<evidence type="ECO:0000256" key="1">
    <source>
        <dbReference type="SAM" id="Coils"/>
    </source>
</evidence>
<proteinExistence type="predicted"/>
<keyword evidence="1" id="KW-0175">Coiled coil</keyword>
<dbReference type="EMBL" id="ACVC01000432">
    <property type="protein sequence ID" value="EFO61028.1"/>
    <property type="molecule type" value="Genomic_DNA"/>
</dbReference>
<sequence>MDVQALRKDIVAKEAQISSLKTDLLKIQQAAAEQTRELKFQEEYISRLKMALKTRASDLKVDERVLFTILNSCKERKQVANLEIENQQLRIKNATCKQLITEITNATKIARDALAERQEEVKHLRAQLLEMHSQKNSNELLLAEIRQLTERKDQLEEKIHRLLEENATAVQLNNSLQAVQNDFLVEHGQLKDKYEELLRWREEHDSASLSLKTETAYSGSTRIESCDKSIQISPLPSAPSAPSDHQDIISSTLNVEQLDVSSSGAPSYGVGLDKSQTISSLVERIVLNNDFGEGSKTLDATCQTCIGLYKERDKLRAEINRLNDELTWINGQLSEERHKVNEQAEKISALEMENTNLNTRFGNEIDSMTILLKDMAPKYQQMVDLIIEISKNVINFNDGCTDEQKILKICDLIISSEIPEVMSAELQSMYATAREKDGIDVRETPAILRAHNNDENNGDGYHTDEPGLVLSSPTVAADKPEGKILDKVNALLEQSLTYDYSFGSYAGDADLMNVDQKLKELHRFLDVHSLHLNS</sequence>
<comment type="caution">
    <text evidence="2">The sequence shown here is derived from an EMBL/GenBank/DDBJ whole genome shotgun (WGS) entry which is preliminary data.</text>
</comment>
<feature type="coiled-coil region" evidence="1">
    <location>
        <begin position="70"/>
        <end position="172"/>
    </location>
</feature>
<dbReference type="OMA" id="NDGCTDE"/>
<organism evidence="2 3">
    <name type="scientific">Giardia intestinalis (strain P15)</name>
    <name type="common">Giardia lamblia</name>
    <dbReference type="NCBI Taxonomy" id="658858"/>
    <lineage>
        <taxon>Eukaryota</taxon>
        <taxon>Metamonada</taxon>
        <taxon>Diplomonadida</taxon>
        <taxon>Hexamitidae</taxon>
        <taxon>Giardiinae</taxon>
        <taxon>Giardia</taxon>
    </lineage>
</organism>
<dbReference type="Proteomes" id="UP000008974">
    <property type="component" value="Unassembled WGS sequence"/>
</dbReference>
<evidence type="ECO:0000313" key="2">
    <source>
        <dbReference type="EMBL" id="EFO61028.1"/>
    </source>
</evidence>
<gene>
    <name evidence="2" type="ORF">GLP15_3069</name>
</gene>
<reference evidence="2 3" key="1">
    <citation type="journal article" date="2010" name="BMC Genomics">
        <title>Genome analysis and comparative genomics of a Giardia intestinalis assemblage E isolate.</title>
        <authorList>
            <person name="Jerlstrom-Hultqvist J."/>
            <person name="Franzen O."/>
            <person name="Ankarklev J."/>
            <person name="Xu F."/>
            <person name="Nohynkova E."/>
            <person name="Andersson J.O."/>
            <person name="Svard S.G."/>
            <person name="Andersson B."/>
        </authorList>
    </citation>
    <scope>NUCLEOTIDE SEQUENCE [LARGE SCALE GENOMIC DNA]</scope>
    <source>
        <strain evidence="2 3">P15</strain>
    </source>
</reference>
<feature type="coiled-coil region" evidence="1">
    <location>
        <begin position="305"/>
        <end position="360"/>
    </location>
</feature>
<dbReference type="AlphaFoldDB" id="E1F946"/>
<protein>
    <submittedName>
        <fullName evidence="2">Uncharacterized protein</fullName>
    </submittedName>
</protein>
<name>E1F946_GIAIA</name>
<accession>E1F946</accession>